<dbReference type="Gene3D" id="3.40.50.1000">
    <property type="entry name" value="HAD superfamily/HAD-like"/>
    <property type="match status" value="1"/>
</dbReference>
<dbReference type="InterPro" id="IPR023214">
    <property type="entry name" value="HAD_sf"/>
</dbReference>
<dbReference type="Pfam" id="PF13419">
    <property type="entry name" value="HAD_2"/>
    <property type="match status" value="1"/>
</dbReference>
<keyword evidence="9" id="KW-1185">Reference proteome</keyword>
<organism evidence="8 9">
    <name type="scientific">Tepidicella xavieri</name>
    <dbReference type="NCBI Taxonomy" id="360241"/>
    <lineage>
        <taxon>Bacteria</taxon>
        <taxon>Pseudomonadati</taxon>
        <taxon>Pseudomonadota</taxon>
        <taxon>Betaproteobacteria</taxon>
        <taxon>Burkholderiales</taxon>
        <taxon>Tepidicella</taxon>
    </lineage>
</organism>
<protein>
    <recommendedName>
        <fullName evidence="5">phosphoglycolate phosphatase</fullName>
        <ecNumber evidence="5">3.1.3.18</ecNumber>
    </recommendedName>
</protein>
<accession>A0A4R6UJ06</accession>
<dbReference type="FunFam" id="3.40.50.1000:FF:000022">
    <property type="entry name" value="Phosphoglycolate phosphatase"/>
    <property type="match status" value="1"/>
</dbReference>
<dbReference type="Proteomes" id="UP000295510">
    <property type="component" value="Unassembled WGS sequence"/>
</dbReference>
<dbReference type="GO" id="GO:0006281">
    <property type="term" value="P:DNA repair"/>
    <property type="evidence" value="ECO:0007669"/>
    <property type="project" value="TreeGrafter"/>
</dbReference>
<evidence type="ECO:0000256" key="3">
    <source>
        <dbReference type="ARBA" id="ARBA00006171"/>
    </source>
</evidence>
<comment type="subunit">
    <text evidence="4">Homotrimer.</text>
</comment>
<dbReference type="OrthoDB" id="9807630at2"/>
<dbReference type="EMBL" id="SNYL01000008">
    <property type="protein sequence ID" value="TDQ43174.1"/>
    <property type="molecule type" value="Genomic_DNA"/>
</dbReference>
<dbReference type="InterPro" id="IPR036412">
    <property type="entry name" value="HAD-like_sf"/>
</dbReference>
<dbReference type="InterPro" id="IPR041492">
    <property type="entry name" value="HAD_2"/>
</dbReference>
<dbReference type="InterPro" id="IPR006439">
    <property type="entry name" value="HAD-SF_hydro_IA"/>
</dbReference>
<dbReference type="SFLD" id="SFLDG01129">
    <property type="entry name" value="C1.5:_HAD__Beta-PGM__Phosphata"/>
    <property type="match status" value="1"/>
</dbReference>
<proteinExistence type="inferred from homology"/>
<gene>
    <name evidence="8" type="ORF">DFR43_108119</name>
</gene>
<name>A0A4R6UJ06_9BURK</name>
<dbReference type="PRINTS" id="PR00413">
    <property type="entry name" value="HADHALOGNASE"/>
</dbReference>
<dbReference type="GO" id="GO:0008967">
    <property type="term" value="F:phosphoglycolate phosphatase activity"/>
    <property type="evidence" value="ECO:0007669"/>
    <property type="project" value="UniProtKB-EC"/>
</dbReference>
<evidence type="ECO:0000313" key="8">
    <source>
        <dbReference type="EMBL" id="TDQ43174.1"/>
    </source>
</evidence>
<dbReference type="RefSeq" id="WP_133597581.1">
    <property type="nucleotide sequence ID" value="NZ_SNYL01000008.1"/>
</dbReference>
<comment type="caution">
    <text evidence="8">The sequence shown here is derived from an EMBL/GenBank/DDBJ whole genome shotgun (WGS) entry which is preliminary data.</text>
</comment>
<evidence type="ECO:0000256" key="2">
    <source>
        <dbReference type="ARBA" id="ARBA00004818"/>
    </source>
</evidence>
<comment type="function">
    <text evidence="7">Specifically catalyzes the dephosphorylation of 2-phosphoglycolate. Is involved in the dissimilation of the intracellular 2-phosphoglycolate formed during the DNA repair of 3'-phosphoglycolate ends, a major class of DNA lesions induced by oxidative stress.</text>
</comment>
<dbReference type="InterPro" id="IPR050155">
    <property type="entry name" value="HAD-like_hydrolase_sf"/>
</dbReference>
<dbReference type="GO" id="GO:0019253">
    <property type="term" value="P:reductive pentose-phosphate cycle"/>
    <property type="evidence" value="ECO:0007669"/>
    <property type="project" value="UniProtKB-KW"/>
</dbReference>
<keyword evidence="6" id="KW-0113">Calvin cycle</keyword>
<dbReference type="SFLD" id="SFLDS00003">
    <property type="entry name" value="Haloacid_Dehalogenase"/>
    <property type="match status" value="1"/>
</dbReference>
<reference evidence="8 9" key="1">
    <citation type="submission" date="2019-03" db="EMBL/GenBank/DDBJ databases">
        <title>Genomic Encyclopedia of Type Strains, Phase IV (KMG-IV): sequencing the most valuable type-strain genomes for metagenomic binning, comparative biology and taxonomic classification.</title>
        <authorList>
            <person name="Goeker M."/>
        </authorList>
    </citation>
    <scope>NUCLEOTIDE SEQUENCE [LARGE SCALE GENOMIC DNA]</scope>
    <source>
        <strain evidence="8 9">DSM 19605</strain>
    </source>
</reference>
<dbReference type="NCBIfam" id="TIGR01509">
    <property type="entry name" value="HAD-SF-IA-v3"/>
    <property type="match status" value="1"/>
</dbReference>
<evidence type="ECO:0000256" key="6">
    <source>
        <dbReference type="ARBA" id="ARBA00022567"/>
    </source>
</evidence>
<comment type="catalytic activity">
    <reaction evidence="1">
        <text>2-phosphoglycolate + H2O = glycolate + phosphate</text>
        <dbReference type="Rhea" id="RHEA:14369"/>
        <dbReference type="ChEBI" id="CHEBI:15377"/>
        <dbReference type="ChEBI" id="CHEBI:29805"/>
        <dbReference type="ChEBI" id="CHEBI:43474"/>
        <dbReference type="ChEBI" id="CHEBI:58033"/>
        <dbReference type="EC" id="3.1.3.18"/>
    </reaction>
</comment>
<dbReference type="SFLD" id="SFLDG01135">
    <property type="entry name" value="C1.5.6:_HAD__Beta-PGM__Phospha"/>
    <property type="match status" value="1"/>
</dbReference>
<dbReference type="NCBIfam" id="TIGR01549">
    <property type="entry name" value="HAD-SF-IA-v1"/>
    <property type="match status" value="1"/>
</dbReference>
<dbReference type="PANTHER" id="PTHR43434">
    <property type="entry name" value="PHOSPHOGLYCOLATE PHOSPHATASE"/>
    <property type="match status" value="1"/>
</dbReference>
<dbReference type="InterPro" id="IPR023198">
    <property type="entry name" value="PGP-like_dom2"/>
</dbReference>
<evidence type="ECO:0000256" key="5">
    <source>
        <dbReference type="ARBA" id="ARBA00013078"/>
    </source>
</evidence>
<comment type="pathway">
    <text evidence="2">Organic acid metabolism; glycolate biosynthesis; glycolate from 2-phosphoglycolate: step 1/1.</text>
</comment>
<dbReference type="PANTHER" id="PTHR43434:SF1">
    <property type="entry name" value="PHOSPHOGLYCOLATE PHOSPHATASE"/>
    <property type="match status" value="1"/>
</dbReference>
<evidence type="ECO:0000256" key="1">
    <source>
        <dbReference type="ARBA" id="ARBA00000830"/>
    </source>
</evidence>
<evidence type="ECO:0000313" key="9">
    <source>
        <dbReference type="Proteomes" id="UP000295510"/>
    </source>
</evidence>
<dbReference type="EC" id="3.1.3.18" evidence="5"/>
<dbReference type="Gene3D" id="1.10.150.240">
    <property type="entry name" value="Putative phosphatase, domain 2"/>
    <property type="match status" value="1"/>
</dbReference>
<dbReference type="SUPFAM" id="SSF56784">
    <property type="entry name" value="HAD-like"/>
    <property type="match status" value="1"/>
</dbReference>
<comment type="similarity">
    <text evidence="3">Belongs to the HAD-like hydrolase superfamily. CbbY/CbbZ/Gph/YieH family.</text>
</comment>
<dbReference type="AlphaFoldDB" id="A0A4R6UJ06"/>
<dbReference type="GO" id="GO:0005829">
    <property type="term" value="C:cytosol"/>
    <property type="evidence" value="ECO:0007669"/>
    <property type="project" value="TreeGrafter"/>
</dbReference>
<evidence type="ECO:0000256" key="7">
    <source>
        <dbReference type="ARBA" id="ARBA00059247"/>
    </source>
</evidence>
<sequence>MTRTLTPAFDLILFDLDGTLVETGGEIADAIHDTLQELGLPTVTQAQVERWIGLGTRELLAQALAHAWRLPLEEARQPQRLDPALKCFGSHYLNRCGTRSHLYPHVREALSVLRQRRVRLAVLTNKEARYTAAVLQAHGLTPMFDAIICGDTYPVKKPDPIGVQACLRRFGVEPQHALMVGDSAIDVATARHAGIAIWALPYGYNMGQPIAASQPDRVIDDFSALLAIGAMPPAR</sequence>
<evidence type="ECO:0000256" key="4">
    <source>
        <dbReference type="ARBA" id="ARBA00011233"/>
    </source>
</evidence>